<evidence type="ECO:0000313" key="2">
    <source>
        <dbReference type="EnsemblPlants" id="KQL25776"/>
    </source>
</evidence>
<dbReference type="OMA" id="RISMEEN"/>
<dbReference type="AlphaFoldDB" id="K3ZZ82"/>
<name>K3ZZ82_SETIT</name>
<dbReference type="EnsemblPlants" id="KQL25776">
    <property type="protein sequence ID" value="KQL25776"/>
    <property type="gene ID" value="SETIT_031914mg"/>
</dbReference>
<sequence>MPPQASRRRPEGGDGYAADGVDRLSDLPEELRLEILGRLGSAREAACTSVLSHRWRGLWTRLPDLAFRGVGIGSVEAALAQLAGSPALDLLNVCVEEHVNPERISSLLRAAAPLAPKNLTIASEYGPRGEGAVDLPCLDRTASLTISLVEMSLVPPQAGEFAALTSLSIVWSSIDVAALLPLCPWLRVLHLQKCFELGAHAVLHLPLLEELLLREDFLESIDIDAPVLKKVEVEVFVDEELSVSFSAPMVELFDWVLVYHQFDVAFGRLWRMNSLDILAEGHVFGPMVLHLLRIRPVIQMLRISMEENDECKEKFPCSRNCQCKQPNNWRSESVALTGLEEIEIVGLKGKDHEVDFLKLLLRCATKLERMTVRLYDGVSPSKSECTKIRHVFKEYPDVECVVYSKYGK</sequence>
<evidence type="ECO:0000313" key="3">
    <source>
        <dbReference type="Proteomes" id="UP000004995"/>
    </source>
</evidence>
<dbReference type="PANTHER" id="PTHR34709">
    <property type="entry name" value="OS10G0396666 PROTEIN"/>
    <property type="match status" value="1"/>
</dbReference>
<evidence type="ECO:0000256" key="1">
    <source>
        <dbReference type="SAM" id="MobiDB-lite"/>
    </source>
</evidence>
<accession>K3ZZ82</accession>
<protein>
    <recommendedName>
        <fullName evidence="4">FBD domain-containing protein</fullName>
    </recommendedName>
</protein>
<dbReference type="Gramene" id="KQL25776">
    <property type="protein sequence ID" value="KQL25776"/>
    <property type="gene ID" value="SETIT_031914mg"/>
</dbReference>
<dbReference type="EMBL" id="AGNK02001252">
    <property type="status" value="NOT_ANNOTATED_CDS"/>
    <property type="molecule type" value="Genomic_DNA"/>
</dbReference>
<dbReference type="InParanoid" id="K3ZZ82"/>
<reference evidence="3" key="1">
    <citation type="journal article" date="2012" name="Nat. Biotechnol.">
        <title>Reference genome sequence of the model plant Setaria.</title>
        <authorList>
            <person name="Bennetzen J.L."/>
            <person name="Schmutz J."/>
            <person name="Wang H."/>
            <person name="Percifield R."/>
            <person name="Hawkins J."/>
            <person name="Pontaroli A.C."/>
            <person name="Estep M."/>
            <person name="Feng L."/>
            <person name="Vaughn J.N."/>
            <person name="Grimwood J."/>
            <person name="Jenkins J."/>
            <person name="Barry K."/>
            <person name="Lindquist E."/>
            <person name="Hellsten U."/>
            <person name="Deshpande S."/>
            <person name="Wang X."/>
            <person name="Wu X."/>
            <person name="Mitros T."/>
            <person name="Triplett J."/>
            <person name="Yang X."/>
            <person name="Ye C.Y."/>
            <person name="Mauro-Herrera M."/>
            <person name="Wang L."/>
            <person name="Li P."/>
            <person name="Sharma M."/>
            <person name="Sharma R."/>
            <person name="Ronald P.C."/>
            <person name="Panaud O."/>
            <person name="Kellogg E.A."/>
            <person name="Brutnell T.P."/>
            <person name="Doust A.N."/>
            <person name="Tuskan G.A."/>
            <person name="Rokhsar D."/>
            <person name="Devos K.M."/>
        </authorList>
    </citation>
    <scope>NUCLEOTIDE SEQUENCE [LARGE SCALE GENOMIC DNA]</scope>
    <source>
        <strain evidence="3">cv. Yugu1</strain>
    </source>
</reference>
<dbReference type="PANTHER" id="PTHR34709:SF75">
    <property type="entry name" value="FBD DOMAIN-CONTAINING PROTEIN"/>
    <property type="match status" value="1"/>
</dbReference>
<dbReference type="HOGENOM" id="CLU_017148_0_1_1"/>
<dbReference type="InterPro" id="IPR036047">
    <property type="entry name" value="F-box-like_dom_sf"/>
</dbReference>
<dbReference type="SUPFAM" id="SSF81383">
    <property type="entry name" value="F-box domain"/>
    <property type="match status" value="1"/>
</dbReference>
<feature type="region of interest" description="Disordered" evidence="1">
    <location>
        <begin position="1"/>
        <end position="20"/>
    </location>
</feature>
<evidence type="ECO:0008006" key="4">
    <source>
        <dbReference type="Google" id="ProtNLM"/>
    </source>
</evidence>
<dbReference type="Proteomes" id="UP000004995">
    <property type="component" value="Unassembled WGS sequence"/>
</dbReference>
<organism evidence="2 3">
    <name type="scientific">Setaria italica</name>
    <name type="common">Foxtail millet</name>
    <name type="synonym">Panicum italicum</name>
    <dbReference type="NCBI Taxonomy" id="4555"/>
    <lineage>
        <taxon>Eukaryota</taxon>
        <taxon>Viridiplantae</taxon>
        <taxon>Streptophyta</taxon>
        <taxon>Embryophyta</taxon>
        <taxon>Tracheophyta</taxon>
        <taxon>Spermatophyta</taxon>
        <taxon>Magnoliopsida</taxon>
        <taxon>Liliopsida</taxon>
        <taxon>Poales</taxon>
        <taxon>Poaceae</taxon>
        <taxon>PACMAD clade</taxon>
        <taxon>Panicoideae</taxon>
        <taxon>Panicodae</taxon>
        <taxon>Paniceae</taxon>
        <taxon>Cenchrinae</taxon>
        <taxon>Setaria</taxon>
    </lineage>
</organism>
<proteinExistence type="predicted"/>
<dbReference type="eggNOG" id="ENOG502R3Y7">
    <property type="taxonomic scope" value="Eukaryota"/>
</dbReference>
<keyword evidence="3" id="KW-1185">Reference proteome</keyword>
<dbReference type="InterPro" id="IPR055312">
    <property type="entry name" value="FBL15-like"/>
</dbReference>
<reference evidence="2" key="2">
    <citation type="submission" date="2018-08" db="UniProtKB">
        <authorList>
            <consortium name="EnsemblPlants"/>
        </authorList>
    </citation>
    <scope>IDENTIFICATION</scope>
    <source>
        <strain evidence="2">Yugu1</strain>
    </source>
</reference>